<keyword evidence="4 5" id="KW-0472">Membrane</keyword>
<dbReference type="GO" id="GO:0016020">
    <property type="term" value="C:membrane"/>
    <property type="evidence" value="ECO:0007669"/>
    <property type="project" value="UniProtKB-SubCell"/>
</dbReference>
<dbReference type="EMBL" id="KL596689">
    <property type="protein sequence ID" value="KER28897.1"/>
    <property type="molecule type" value="Genomic_DNA"/>
</dbReference>
<feature type="transmembrane region" description="Helical" evidence="6">
    <location>
        <begin position="1435"/>
        <end position="1456"/>
    </location>
</feature>
<organism evidence="7 8">
    <name type="scientific">Opisthorchis viverrini</name>
    <name type="common">Southeast Asian liver fluke</name>
    <dbReference type="NCBI Taxonomy" id="6198"/>
    <lineage>
        <taxon>Eukaryota</taxon>
        <taxon>Metazoa</taxon>
        <taxon>Spiralia</taxon>
        <taxon>Lophotrochozoa</taxon>
        <taxon>Platyhelminthes</taxon>
        <taxon>Trematoda</taxon>
        <taxon>Digenea</taxon>
        <taxon>Opisthorchiida</taxon>
        <taxon>Opisthorchiata</taxon>
        <taxon>Opisthorchiidae</taxon>
        <taxon>Opisthorchis</taxon>
    </lineage>
</organism>
<dbReference type="KEGG" id="ovi:T265_04362"/>
<dbReference type="RefSeq" id="XP_009167347.1">
    <property type="nucleotide sequence ID" value="XM_009169083.1"/>
</dbReference>
<evidence type="ECO:0000256" key="1">
    <source>
        <dbReference type="ARBA" id="ARBA00004141"/>
    </source>
</evidence>
<dbReference type="GeneID" id="20318544"/>
<dbReference type="CTD" id="20318544"/>
<feature type="transmembrane region" description="Helical" evidence="6">
    <location>
        <begin position="974"/>
        <end position="994"/>
    </location>
</feature>
<dbReference type="InterPro" id="IPR017850">
    <property type="entry name" value="Alkaline_phosphatase_core_sf"/>
</dbReference>
<dbReference type="Pfam" id="PF01663">
    <property type="entry name" value="Phosphodiest"/>
    <property type="match status" value="2"/>
</dbReference>
<keyword evidence="6" id="KW-1133">Transmembrane helix</keyword>
<evidence type="ECO:0000256" key="3">
    <source>
        <dbReference type="ARBA" id="ARBA00022692"/>
    </source>
</evidence>
<keyword evidence="8" id="KW-1185">Reference proteome</keyword>
<evidence type="ECO:0000256" key="2">
    <source>
        <dbReference type="ARBA" id="ARBA00006375"/>
    </source>
</evidence>
<dbReference type="InterPro" id="IPR023395">
    <property type="entry name" value="MCP_dom_sf"/>
</dbReference>
<dbReference type="SUPFAM" id="SSF103506">
    <property type="entry name" value="Mitochondrial carrier"/>
    <property type="match status" value="1"/>
</dbReference>
<dbReference type="InterPro" id="IPR018108">
    <property type="entry name" value="MCP_transmembrane"/>
</dbReference>
<feature type="repeat" description="Solcar" evidence="5">
    <location>
        <begin position="285"/>
        <end position="370"/>
    </location>
</feature>
<comment type="subcellular location">
    <subcellularLocation>
        <location evidence="1">Membrane</location>
        <topology evidence="1">Multi-pass membrane protein</topology>
    </subcellularLocation>
</comment>
<dbReference type="Gene3D" id="1.50.40.10">
    <property type="entry name" value="Mitochondrial carrier domain"/>
    <property type="match status" value="1"/>
</dbReference>
<feature type="transmembrane region" description="Helical" evidence="6">
    <location>
        <begin position="483"/>
        <end position="507"/>
    </location>
</feature>
<dbReference type="Pfam" id="PF00153">
    <property type="entry name" value="Mito_carr"/>
    <property type="match status" value="1"/>
</dbReference>
<proteinExistence type="inferred from homology"/>
<evidence type="ECO:0000256" key="4">
    <source>
        <dbReference type="ARBA" id="ARBA00023136"/>
    </source>
</evidence>
<evidence type="ECO:0000256" key="5">
    <source>
        <dbReference type="PROSITE-ProRule" id="PRU00282"/>
    </source>
</evidence>
<evidence type="ECO:0000256" key="6">
    <source>
        <dbReference type="SAM" id="Phobius"/>
    </source>
</evidence>
<dbReference type="InterPro" id="IPR002591">
    <property type="entry name" value="Phosphodiest/P_Trfase"/>
</dbReference>
<dbReference type="PROSITE" id="PS50920">
    <property type="entry name" value="SOLCAR"/>
    <property type="match status" value="1"/>
</dbReference>
<keyword evidence="3 5" id="KW-0812">Transmembrane</keyword>
<sequence>MANAFWADLSWCSEEDKFEETQMPKSFLASILMMFSGHFSPCITKAFAESPPNDIWDNIWDVRPNEPAGRQGSKVHMVRGMPMRLRSCAIQAELRLTYCPLRPVTGYRCDIRFIPLPYGYEPAIHVRLCHPHVYFNVVAPAGVCTNHDDDSFRCHMGTSLQFTYDYAIPTCTSMLLHPLVYARTMMMLGYEPDPPKLRPVLYTLIDKNYRRYVFPNVFVYLRRLREEVGIIGLFTTGLPASVLGSYVKSYTTEKLIEASLHFKCLTESVFKKSFYVTNRGLKVFVQETSKLAAARLAGVAVSYPFQVIMIRQMAEFSGCTESYGNFLLAIPRMIRDEGILSLFNGLIPRLLGELVTVWMISCFVYVLNEYVFTERVDPNLKQYTPMVAAMMVSNATHPLTVTSTVMAVSGSRLDLALPFKNWWDCYQFLSVECTATSSNPRVTLSHLFTSGKSLRAMEPSDVCQPYYRLGTDYALKCRRKSKLLGLLSALLGAMLVVFSLLLLFNVLRPTTDQCWWPTPGSRCFWPLGRPHQLLLISMDGFRHDYLELARSRFGPDSLPNFARLEAEGVRANKSINAFPTITMPNHHTLVTGLYPQDSGVVGNDVYDKRFPNKTFSMGDQKSLNEAPWLDGWPEPIWVTLQRKGGLAGSLLWPLTDNFVNGDLPFQQVSQFTTLDGSVRYPYTKRVKDLLWWLDNPRYRLDLVLAYFDEPDETGHAYGPESEEVAEVVVELDKSLGQLLDGLEARHLRDKVDIILTADHGMSAMSHERVIPLDLYVNPSDYTYTQLSTMGFIYPVEGKEQLVYQKLLNAHPHLSVYWLSDTPSPLRFNHSNSRMPPIVLIPDPLWHLTHQTNDSIPGTRYTHLQINLVFTRASTEAPVYDVLQLNVLHTGRLVSVGTIFEISQYIFVRGPDRTTTGRKIASALLDKTVIEYMEANNGRAMPGVELQPSESNQPYHRLLNDYSNKCRHRSKAFSFLNLVLTIVLVLSGLLLLSLLKPLVDPCWLPVPGSRCFWPYHKPHTLLLISMDGFRHDYLELVRLRLGRDSLPNFARLEADGVRANRSINAFPTVTMPNHHTLVTGLYPQDSGVVDNSMFDSHWPNETFDMGSQKSLNEAPWLDGWPEPIWVTLQRKGGLAGSLLWPLTDNFVNGDLPFQQVSQFTTLDGSVRYPYTKRVKDLLWWLDNPRYRLDLVLAYFDEPDETGHAYGPESEEVAEVVVELDKSLGQLLDGLEARHLRDKVDIILTADHGMTWITRDRMIVIDDLLDPADYSATEFSSVGLVYPKPGKEDEVYSKLHGAHPHLKVYWLSDTPSVLNFNHTNSRMPAIVLLPDPLWHLVHSRNESGQGGIHGYSPEFADMNPFLIASGPSFRRHEVVDQVYAIDIYTLMCWLLRIRPGSNNGNLERIANSLLKPEVAERLLSFERWPEWFVWVTLELELMWLFMVVIVIASAAIALGMSLHMQRKYSRLAEHSRDHYEDKNPVF</sequence>
<dbReference type="GO" id="GO:0016787">
    <property type="term" value="F:hydrolase activity"/>
    <property type="evidence" value="ECO:0007669"/>
    <property type="project" value="UniProtKB-ARBA"/>
</dbReference>
<evidence type="ECO:0008006" key="9">
    <source>
        <dbReference type="Google" id="ProtNLM"/>
    </source>
</evidence>
<dbReference type="Gene3D" id="3.30.1360.180">
    <property type="match status" value="2"/>
</dbReference>
<evidence type="ECO:0000313" key="8">
    <source>
        <dbReference type="Proteomes" id="UP000054324"/>
    </source>
</evidence>
<dbReference type="OrthoDB" id="415411at2759"/>
<evidence type="ECO:0000313" key="7">
    <source>
        <dbReference type="EMBL" id="KER28897.1"/>
    </source>
</evidence>
<dbReference type="CDD" id="cd16018">
    <property type="entry name" value="Enpp"/>
    <property type="match status" value="2"/>
</dbReference>
<dbReference type="PANTHER" id="PTHR10151:SF120">
    <property type="entry name" value="BIS(5'-ADENOSYL)-TRIPHOSPHATASE"/>
    <property type="match status" value="1"/>
</dbReference>
<dbReference type="PANTHER" id="PTHR10151">
    <property type="entry name" value="ECTONUCLEOTIDE PYROPHOSPHATASE/PHOSPHODIESTERASE"/>
    <property type="match status" value="1"/>
</dbReference>
<reference evidence="7 8" key="1">
    <citation type="submission" date="2013-11" db="EMBL/GenBank/DDBJ databases">
        <title>Opisthorchis viverrini - life in the bile duct.</title>
        <authorList>
            <person name="Young N.D."/>
            <person name="Nagarajan N."/>
            <person name="Lin S.J."/>
            <person name="Korhonen P.K."/>
            <person name="Jex A.R."/>
            <person name="Hall R.S."/>
            <person name="Safavi-Hemami H."/>
            <person name="Kaewkong W."/>
            <person name="Bertrand D."/>
            <person name="Gao S."/>
            <person name="Seet Q."/>
            <person name="Wongkham S."/>
            <person name="Teh B.T."/>
            <person name="Wongkham C."/>
            <person name="Intapan P.M."/>
            <person name="Maleewong W."/>
            <person name="Yang X."/>
            <person name="Hu M."/>
            <person name="Wang Z."/>
            <person name="Hofmann A."/>
            <person name="Sternberg P.W."/>
            <person name="Tan P."/>
            <person name="Wang J."/>
            <person name="Gasser R.B."/>
        </authorList>
    </citation>
    <scope>NUCLEOTIDE SEQUENCE [LARGE SCALE GENOMIC DNA]</scope>
</reference>
<name>A0A074ZST3_OPIVI</name>
<dbReference type="SUPFAM" id="SSF53649">
    <property type="entry name" value="Alkaline phosphatase-like"/>
    <property type="match status" value="2"/>
</dbReference>
<comment type="similarity">
    <text evidence="2">Belongs to the mitochondrial carrier (TC 2.A.29) family.</text>
</comment>
<dbReference type="STRING" id="6198.A0A074ZST3"/>
<gene>
    <name evidence="7" type="ORF">T265_04362</name>
</gene>
<protein>
    <recommendedName>
        <fullName evidence="9">Type I phosphodiesterase / nucleotide pyrophosphatase</fullName>
    </recommendedName>
</protein>
<accession>A0A074ZST3</accession>
<dbReference type="Gene3D" id="3.40.720.10">
    <property type="entry name" value="Alkaline Phosphatase, subunit A"/>
    <property type="match status" value="2"/>
</dbReference>
<dbReference type="Proteomes" id="UP000054324">
    <property type="component" value="Unassembled WGS sequence"/>
</dbReference>